<name>A0A6L5WJM6_9BACT</name>
<dbReference type="AlphaFoldDB" id="A0A6L5WJM6"/>
<accession>A0A6L5WJM6</accession>
<reference evidence="1 2" key="1">
    <citation type="submission" date="2019-09" db="EMBL/GenBank/DDBJ databases">
        <authorList>
            <person name="Silva M."/>
            <person name="Pereira G."/>
            <person name="Lopes-Da-Costa L."/>
            <person name="Silva E."/>
        </authorList>
    </citation>
    <scope>NUCLEOTIDE SEQUENCE [LARGE SCALE GENOMIC DNA]</scope>
    <source>
        <strain evidence="1 2">FMV-PI01</strain>
    </source>
</reference>
<dbReference type="EMBL" id="VWSJ01000012">
    <property type="protein sequence ID" value="MSN96447.1"/>
    <property type="molecule type" value="Genomic_DNA"/>
</dbReference>
<reference evidence="1 2" key="2">
    <citation type="submission" date="2020-03" db="EMBL/GenBank/DDBJ databases">
        <title>Campylobacter portucalensis sp. nov., a new species of Campylobacter isolated from the reproductive tract of bulls.</title>
        <authorList>
            <person name="Silva M.F."/>
            <person name="Pereira G."/>
            <person name="Carneiro C."/>
            <person name="Hemphill A."/>
            <person name="Mateus L."/>
            <person name="Lopes-Da-Costa L."/>
            <person name="Silva E."/>
        </authorList>
    </citation>
    <scope>NUCLEOTIDE SEQUENCE [LARGE SCALE GENOMIC DNA]</scope>
    <source>
        <strain evidence="1 2">FMV-PI01</strain>
    </source>
</reference>
<evidence type="ECO:0000313" key="2">
    <source>
        <dbReference type="Proteomes" id="UP000476338"/>
    </source>
</evidence>
<evidence type="ECO:0008006" key="3">
    <source>
        <dbReference type="Google" id="ProtNLM"/>
    </source>
</evidence>
<evidence type="ECO:0000313" key="1">
    <source>
        <dbReference type="EMBL" id="MSN96447.1"/>
    </source>
</evidence>
<proteinExistence type="predicted"/>
<gene>
    <name evidence="1" type="ORF">F1B92_04535</name>
</gene>
<protein>
    <recommendedName>
        <fullName evidence="3">Transcription factor zinc-finger domain-containing protein</fullName>
    </recommendedName>
</protein>
<organism evidence="1 2">
    <name type="scientific">Campylobacter portucalensis</name>
    <dbReference type="NCBI Taxonomy" id="2608384"/>
    <lineage>
        <taxon>Bacteria</taxon>
        <taxon>Pseudomonadati</taxon>
        <taxon>Campylobacterota</taxon>
        <taxon>Epsilonproteobacteria</taxon>
        <taxon>Campylobacterales</taxon>
        <taxon>Campylobacteraceae</taxon>
        <taxon>Campylobacter</taxon>
    </lineage>
</organism>
<comment type="caution">
    <text evidence="1">The sequence shown here is derived from an EMBL/GenBank/DDBJ whole genome shotgun (WGS) entry which is preliminary data.</text>
</comment>
<dbReference type="RefSeq" id="WP_154570719.1">
    <property type="nucleotide sequence ID" value="NZ_VWSJ01000012.1"/>
</dbReference>
<dbReference type="Proteomes" id="UP000476338">
    <property type="component" value="Unassembled WGS sequence"/>
</dbReference>
<keyword evidence="2" id="KW-1185">Reference proteome</keyword>
<sequence>MICPRCANEKTSVKKTMKGFKNTRLRKCEKCGYVWLTEEKPVKDKEIIEYLEYLEDIGEFKK</sequence>